<gene>
    <name evidence="2" type="ORF">UY3_11212</name>
</gene>
<proteinExistence type="predicted"/>
<dbReference type="Proteomes" id="UP000031443">
    <property type="component" value="Unassembled WGS sequence"/>
</dbReference>
<reference evidence="3" key="1">
    <citation type="journal article" date="2013" name="Nat. Genet.">
        <title>The draft genomes of soft-shell turtle and green sea turtle yield insights into the development and evolution of the turtle-specific body plan.</title>
        <authorList>
            <person name="Wang Z."/>
            <person name="Pascual-Anaya J."/>
            <person name="Zadissa A."/>
            <person name="Li W."/>
            <person name="Niimura Y."/>
            <person name="Huang Z."/>
            <person name="Li C."/>
            <person name="White S."/>
            <person name="Xiong Z."/>
            <person name="Fang D."/>
            <person name="Wang B."/>
            <person name="Ming Y."/>
            <person name="Chen Y."/>
            <person name="Zheng Y."/>
            <person name="Kuraku S."/>
            <person name="Pignatelli M."/>
            <person name="Herrero J."/>
            <person name="Beal K."/>
            <person name="Nozawa M."/>
            <person name="Li Q."/>
            <person name="Wang J."/>
            <person name="Zhang H."/>
            <person name="Yu L."/>
            <person name="Shigenobu S."/>
            <person name="Wang J."/>
            <person name="Liu J."/>
            <person name="Flicek P."/>
            <person name="Searle S."/>
            <person name="Wang J."/>
            <person name="Kuratani S."/>
            <person name="Yin Y."/>
            <person name="Aken B."/>
            <person name="Zhang G."/>
            <person name="Irie N."/>
        </authorList>
    </citation>
    <scope>NUCLEOTIDE SEQUENCE [LARGE SCALE GENOMIC DNA]</scope>
</reference>
<evidence type="ECO:0000313" key="2">
    <source>
        <dbReference type="EMBL" id="EMP31658.1"/>
    </source>
</evidence>
<keyword evidence="3" id="KW-1185">Reference proteome</keyword>
<dbReference type="AlphaFoldDB" id="M7BHU7"/>
<organism evidence="2 3">
    <name type="scientific">Chelonia mydas</name>
    <name type="common">Green sea-turtle</name>
    <name type="synonym">Chelonia agassizi</name>
    <dbReference type="NCBI Taxonomy" id="8469"/>
    <lineage>
        <taxon>Eukaryota</taxon>
        <taxon>Metazoa</taxon>
        <taxon>Chordata</taxon>
        <taxon>Craniata</taxon>
        <taxon>Vertebrata</taxon>
        <taxon>Euteleostomi</taxon>
        <taxon>Archelosauria</taxon>
        <taxon>Testudinata</taxon>
        <taxon>Testudines</taxon>
        <taxon>Cryptodira</taxon>
        <taxon>Durocryptodira</taxon>
        <taxon>Americhelydia</taxon>
        <taxon>Chelonioidea</taxon>
        <taxon>Cheloniidae</taxon>
        <taxon>Chelonia</taxon>
    </lineage>
</organism>
<name>M7BHU7_CHEMY</name>
<evidence type="ECO:0000256" key="1">
    <source>
        <dbReference type="SAM" id="MobiDB-lite"/>
    </source>
</evidence>
<accession>M7BHU7</accession>
<feature type="compositionally biased region" description="Basic and acidic residues" evidence="1">
    <location>
        <begin position="32"/>
        <end position="41"/>
    </location>
</feature>
<sequence length="91" mass="9886">MDLKLSDAVKEESPESKTGTVEYRDINWKKGRAGSDAEGKVGRYGPVRRTGLPTGGGEGGSCSRAWRFKRASGSQPPLLLLPQLRPESWAL</sequence>
<evidence type="ECO:0000313" key="3">
    <source>
        <dbReference type="Proteomes" id="UP000031443"/>
    </source>
</evidence>
<dbReference type="EMBL" id="KB544352">
    <property type="protein sequence ID" value="EMP31658.1"/>
    <property type="molecule type" value="Genomic_DNA"/>
</dbReference>
<feature type="region of interest" description="Disordered" evidence="1">
    <location>
        <begin position="32"/>
        <end position="61"/>
    </location>
</feature>
<protein>
    <submittedName>
        <fullName evidence="2">Uncharacterized protein</fullName>
    </submittedName>
</protein>